<evidence type="ECO:0000256" key="4">
    <source>
        <dbReference type="ARBA" id="ARBA00022771"/>
    </source>
</evidence>
<dbReference type="Pfam" id="PF00096">
    <property type="entry name" value="zf-C2H2"/>
    <property type="match status" value="2"/>
</dbReference>
<dbReference type="GO" id="GO:0005634">
    <property type="term" value="C:nucleus"/>
    <property type="evidence" value="ECO:0007669"/>
    <property type="project" value="UniProtKB-SubCell"/>
</dbReference>
<keyword evidence="9" id="KW-1185">Reference proteome</keyword>
<evidence type="ECO:0000256" key="5">
    <source>
        <dbReference type="ARBA" id="ARBA00022833"/>
    </source>
</evidence>
<dbReference type="EMBL" id="ACPB03013612">
    <property type="status" value="NOT_ANNOTATED_CDS"/>
    <property type="molecule type" value="Genomic_DNA"/>
</dbReference>
<evidence type="ECO:0000256" key="6">
    <source>
        <dbReference type="ARBA" id="ARBA00023242"/>
    </source>
</evidence>
<keyword evidence="4" id="KW-0863">Zinc-finger</keyword>
<dbReference type="HOGENOM" id="CLU_1442751_0_0_1"/>
<organism evidence="8 9">
    <name type="scientific">Rhodnius prolixus</name>
    <name type="common">Triatomid bug</name>
    <dbReference type="NCBI Taxonomy" id="13249"/>
    <lineage>
        <taxon>Eukaryota</taxon>
        <taxon>Metazoa</taxon>
        <taxon>Ecdysozoa</taxon>
        <taxon>Arthropoda</taxon>
        <taxon>Hexapoda</taxon>
        <taxon>Insecta</taxon>
        <taxon>Pterygota</taxon>
        <taxon>Neoptera</taxon>
        <taxon>Paraneoptera</taxon>
        <taxon>Hemiptera</taxon>
        <taxon>Heteroptera</taxon>
        <taxon>Panheteroptera</taxon>
        <taxon>Cimicomorpha</taxon>
        <taxon>Reduviidae</taxon>
        <taxon>Triatominae</taxon>
        <taxon>Rhodnius</taxon>
    </lineage>
</organism>
<accession>T1HQ20</accession>
<feature type="domain" description="C2H2-type" evidence="7">
    <location>
        <begin position="113"/>
        <end position="140"/>
    </location>
</feature>
<proteinExistence type="predicted"/>
<name>T1HQ20_RHOPR</name>
<dbReference type="Proteomes" id="UP000015103">
    <property type="component" value="Unassembled WGS sequence"/>
</dbReference>
<keyword evidence="6" id="KW-0539">Nucleus</keyword>
<reference evidence="8" key="1">
    <citation type="submission" date="2015-05" db="UniProtKB">
        <authorList>
            <consortium name="EnsemblMetazoa"/>
        </authorList>
    </citation>
    <scope>IDENTIFICATION</scope>
</reference>
<evidence type="ECO:0000259" key="7">
    <source>
        <dbReference type="PROSITE" id="PS50157"/>
    </source>
</evidence>
<sequence>MVFEENARGRKSIFNWSERILFPKGRYTCKGCGKSYHHSQSLYKHRRFECGKRPQFQCPFCSYCAKHKVHLKRHLVGQHYHERKPIVKLWSFLISDFFSPGKSTTILMQGDKFACGTCHRVYKYKHNLVYHQKHDCGQPQELRCPHCPFSGRQRSQLRKHLFSRHAVQIAHNFKFTS</sequence>
<dbReference type="STRING" id="13249.T1HQ20"/>
<dbReference type="Gene3D" id="3.30.160.60">
    <property type="entry name" value="Classic Zinc Finger"/>
    <property type="match status" value="2"/>
</dbReference>
<keyword evidence="3" id="KW-0677">Repeat</keyword>
<dbReference type="OMA" id="INSWHAS"/>
<dbReference type="AlphaFoldDB" id="T1HQ20"/>
<keyword evidence="2" id="KW-0479">Metal-binding</keyword>
<comment type="subcellular location">
    <subcellularLocation>
        <location evidence="1">Nucleus</location>
    </subcellularLocation>
</comment>
<protein>
    <recommendedName>
        <fullName evidence="7">C2H2-type domain-containing protein</fullName>
    </recommendedName>
</protein>
<evidence type="ECO:0000313" key="9">
    <source>
        <dbReference type="Proteomes" id="UP000015103"/>
    </source>
</evidence>
<evidence type="ECO:0000256" key="3">
    <source>
        <dbReference type="ARBA" id="ARBA00022737"/>
    </source>
</evidence>
<dbReference type="PROSITE" id="PS50157">
    <property type="entry name" value="ZINC_FINGER_C2H2_2"/>
    <property type="match status" value="3"/>
</dbReference>
<dbReference type="SMART" id="SM00355">
    <property type="entry name" value="ZnF_C2H2"/>
    <property type="match status" value="4"/>
</dbReference>
<keyword evidence="5" id="KW-0862">Zinc</keyword>
<feature type="domain" description="C2H2-type" evidence="7">
    <location>
        <begin position="27"/>
        <end position="54"/>
    </location>
</feature>
<dbReference type="InterPro" id="IPR036236">
    <property type="entry name" value="Znf_C2H2_sf"/>
</dbReference>
<evidence type="ECO:0000256" key="2">
    <source>
        <dbReference type="ARBA" id="ARBA00022723"/>
    </source>
</evidence>
<feature type="domain" description="C2H2-type" evidence="7">
    <location>
        <begin position="56"/>
        <end position="84"/>
    </location>
</feature>
<dbReference type="EnsemblMetazoa" id="RPRC006144-RA">
    <property type="protein sequence ID" value="RPRC006144-PA"/>
    <property type="gene ID" value="RPRC006144"/>
</dbReference>
<dbReference type="VEuPathDB" id="VectorBase:RPRC006144"/>
<dbReference type="GO" id="GO:0008270">
    <property type="term" value="F:zinc ion binding"/>
    <property type="evidence" value="ECO:0007669"/>
    <property type="project" value="UniProtKB-KW"/>
</dbReference>
<evidence type="ECO:0000256" key="1">
    <source>
        <dbReference type="ARBA" id="ARBA00004123"/>
    </source>
</evidence>
<dbReference type="FunCoup" id="T1HQ20">
    <property type="interactions" value="1618"/>
</dbReference>
<dbReference type="PANTHER" id="PTHR24406">
    <property type="entry name" value="TRANSCRIPTIONAL REPRESSOR CTCFL-RELATED"/>
    <property type="match status" value="1"/>
</dbReference>
<evidence type="ECO:0000313" key="8">
    <source>
        <dbReference type="EnsemblMetazoa" id="RPRC006144-PA"/>
    </source>
</evidence>
<dbReference type="InterPro" id="IPR050888">
    <property type="entry name" value="ZnF_C2H2-type_TF"/>
</dbReference>
<dbReference type="SUPFAM" id="SSF57667">
    <property type="entry name" value="beta-beta-alpha zinc fingers"/>
    <property type="match status" value="1"/>
</dbReference>
<dbReference type="InParanoid" id="T1HQ20"/>
<dbReference type="InterPro" id="IPR013087">
    <property type="entry name" value="Znf_C2H2_type"/>
</dbReference>